<evidence type="ECO:0000259" key="6">
    <source>
        <dbReference type="Pfam" id="PF04932"/>
    </source>
</evidence>
<feature type="transmembrane region" description="Helical" evidence="5">
    <location>
        <begin position="153"/>
        <end position="170"/>
    </location>
</feature>
<evidence type="ECO:0000256" key="5">
    <source>
        <dbReference type="SAM" id="Phobius"/>
    </source>
</evidence>
<comment type="caution">
    <text evidence="7">The sequence shown here is derived from an EMBL/GenBank/DDBJ whole genome shotgun (WGS) entry which is preliminary data.</text>
</comment>
<accession>A0A1X0AAE4</accession>
<feature type="transmembrane region" description="Helical" evidence="5">
    <location>
        <begin position="253"/>
        <end position="269"/>
    </location>
</feature>
<comment type="subcellular location">
    <subcellularLocation>
        <location evidence="1">Membrane</location>
        <topology evidence="1">Multi-pass membrane protein</topology>
    </subcellularLocation>
</comment>
<proteinExistence type="predicted"/>
<evidence type="ECO:0000313" key="8">
    <source>
        <dbReference type="Proteomes" id="UP000192448"/>
    </source>
</evidence>
<feature type="transmembrane region" description="Helical" evidence="5">
    <location>
        <begin position="298"/>
        <end position="318"/>
    </location>
</feature>
<keyword evidence="8" id="KW-1185">Reference proteome</keyword>
<dbReference type="PANTHER" id="PTHR37422">
    <property type="entry name" value="TEICHURONIC ACID BIOSYNTHESIS PROTEIN TUAE"/>
    <property type="match status" value="1"/>
</dbReference>
<evidence type="ECO:0000313" key="7">
    <source>
        <dbReference type="EMBL" id="ORA26994.1"/>
    </source>
</evidence>
<evidence type="ECO:0000256" key="1">
    <source>
        <dbReference type="ARBA" id="ARBA00004141"/>
    </source>
</evidence>
<evidence type="ECO:0000256" key="4">
    <source>
        <dbReference type="ARBA" id="ARBA00023136"/>
    </source>
</evidence>
<organism evidence="7 8">
    <name type="scientific">Mycobacterium aquaticum</name>
    <dbReference type="NCBI Taxonomy" id="1927124"/>
    <lineage>
        <taxon>Bacteria</taxon>
        <taxon>Bacillati</taxon>
        <taxon>Actinomycetota</taxon>
        <taxon>Actinomycetes</taxon>
        <taxon>Mycobacteriales</taxon>
        <taxon>Mycobacteriaceae</taxon>
        <taxon>Mycobacterium</taxon>
    </lineage>
</organism>
<gene>
    <name evidence="7" type="ORF">BST13_31115</name>
</gene>
<dbReference type="STRING" id="1927124.BST13_31115"/>
<keyword evidence="4 5" id="KW-0472">Membrane</keyword>
<dbReference type="RefSeq" id="WP_158087222.1">
    <property type="nucleotide sequence ID" value="NZ_MVHF01000047.1"/>
</dbReference>
<evidence type="ECO:0000256" key="3">
    <source>
        <dbReference type="ARBA" id="ARBA00022989"/>
    </source>
</evidence>
<protein>
    <recommendedName>
        <fullName evidence="6">O-antigen ligase-related domain-containing protein</fullName>
    </recommendedName>
</protein>
<dbReference type="Pfam" id="PF04932">
    <property type="entry name" value="Wzy_C"/>
    <property type="match status" value="1"/>
</dbReference>
<feature type="domain" description="O-antigen ligase-related" evidence="6">
    <location>
        <begin position="258"/>
        <end position="401"/>
    </location>
</feature>
<dbReference type="InterPro" id="IPR007016">
    <property type="entry name" value="O-antigen_ligase-rel_domated"/>
</dbReference>
<feature type="transmembrane region" description="Helical" evidence="5">
    <location>
        <begin position="93"/>
        <end position="112"/>
    </location>
</feature>
<feature type="transmembrane region" description="Helical" evidence="5">
    <location>
        <begin position="182"/>
        <end position="203"/>
    </location>
</feature>
<reference evidence="7 8" key="1">
    <citation type="submission" date="2017-02" db="EMBL/GenBank/DDBJ databases">
        <title>The new phylogeny of genus Mycobacterium.</title>
        <authorList>
            <person name="Tortoli E."/>
            <person name="Trovato A."/>
            <person name="Cirillo D.M."/>
        </authorList>
    </citation>
    <scope>NUCLEOTIDE SEQUENCE [LARGE SCALE GENOMIC DNA]</scope>
    <source>
        <strain evidence="7 8">RW6</strain>
    </source>
</reference>
<dbReference type="Proteomes" id="UP000192448">
    <property type="component" value="Unassembled WGS sequence"/>
</dbReference>
<keyword evidence="2 5" id="KW-0812">Transmembrane</keyword>
<dbReference type="GO" id="GO:0016020">
    <property type="term" value="C:membrane"/>
    <property type="evidence" value="ECO:0007669"/>
    <property type="project" value="UniProtKB-SubCell"/>
</dbReference>
<evidence type="ECO:0000256" key="2">
    <source>
        <dbReference type="ARBA" id="ARBA00022692"/>
    </source>
</evidence>
<feature type="transmembrane region" description="Helical" evidence="5">
    <location>
        <begin position="431"/>
        <end position="459"/>
    </location>
</feature>
<dbReference type="OrthoDB" id="4109698at2"/>
<dbReference type="EMBL" id="MVHF01000047">
    <property type="protein sequence ID" value="ORA26994.1"/>
    <property type="molecule type" value="Genomic_DNA"/>
</dbReference>
<name>A0A1X0AAE4_9MYCO</name>
<feature type="transmembrane region" description="Helical" evidence="5">
    <location>
        <begin position="46"/>
        <end position="73"/>
    </location>
</feature>
<dbReference type="AlphaFoldDB" id="A0A1X0AAE4"/>
<keyword evidence="3 5" id="KW-1133">Transmembrane helix</keyword>
<feature type="transmembrane region" description="Helical" evidence="5">
    <location>
        <begin position="223"/>
        <end position="241"/>
    </location>
</feature>
<dbReference type="InterPro" id="IPR051533">
    <property type="entry name" value="WaaL-like"/>
</dbReference>
<feature type="transmembrane region" description="Helical" evidence="5">
    <location>
        <begin position="119"/>
        <end position="138"/>
    </location>
</feature>
<sequence length="496" mass="52665">MIAQLGPGLAKAWQPATTAVLRCYVVTACVMALAFGILLPVEPYVAVAWLLTILVALAGPLWVVAAIVGITVLVPFQVQDMFSVVGGRGSHSLLIVDALLLVGLLRVGWCVVRGRLRMDLPLLFGVGLAGICAVQFFWGVRHGADVSTAGYETRRAVLGVGTFVIAWPLVNEEPARRQLARLLVAMGLVLGLWGLAQWLFSAGFSQVGDFGVRISHVHSSPQLQGGMFAYPVAVALAWAALISGQVRRPAVKWLLATVLFLNVVCIVLTFERTTWLATGIACLFVSAKSGARGRLLAFRWIGIGLGVMAAAAVLKPGAAHTALVRLMSADKLAVDKSVLYRIYESHAAAQAIAARPFTGGGFGATLTWGVKGRVTTATTPFVHNGYFWLALKVGIPVAAIIVLVVIIAVLRRCPREDSVEWRTLRTGSQASVLTVLITLVTFAPFNSAFTAAIGLMVAICYSRTIPADAVNTGLGASAWLAEDVTEPRSSREDGCS</sequence>
<feature type="transmembrane region" description="Helical" evidence="5">
    <location>
        <begin position="19"/>
        <end position="39"/>
    </location>
</feature>
<feature type="transmembrane region" description="Helical" evidence="5">
    <location>
        <begin position="386"/>
        <end position="410"/>
    </location>
</feature>
<dbReference type="PANTHER" id="PTHR37422:SF13">
    <property type="entry name" value="LIPOPOLYSACCHARIDE BIOSYNTHESIS PROTEIN PA4999-RELATED"/>
    <property type="match status" value="1"/>
</dbReference>